<reference evidence="1" key="2">
    <citation type="submission" date="2025-08" db="UniProtKB">
        <authorList>
            <consortium name="Ensembl"/>
        </authorList>
    </citation>
    <scope>IDENTIFICATION</scope>
</reference>
<reference evidence="1 2" key="1">
    <citation type="submission" date="2009-12" db="EMBL/GenBank/DDBJ databases">
        <title>The Genome Sequence of Anolis carolinensis (Green Anole Lizard).</title>
        <authorList>
            <consortium name="The Genome Sequencing Platform"/>
            <person name="Di Palma F."/>
            <person name="Alfoldi J."/>
            <person name="Heiman D."/>
            <person name="Young S."/>
            <person name="Grabherr M."/>
            <person name="Johnson J."/>
            <person name="Lander E.S."/>
            <person name="Lindblad-Toh K."/>
        </authorList>
    </citation>
    <scope>NUCLEOTIDE SEQUENCE [LARGE SCALE GENOMIC DNA]</scope>
    <source>
        <strain evidence="1 2">JBL SC #1</strain>
    </source>
</reference>
<name>A0A803T3J4_ANOCA</name>
<dbReference type="InParanoid" id="A0A803T3J4"/>
<dbReference type="AlphaFoldDB" id="A0A803T3J4"/>
<organism evidence="1 2">
    <name type="scientific">Anolis carolinensis</name>
    <name type="common">Green anole</name>
    <name type="synonym">American chameleon</name>
    <dbReference type="NCBI Taxonomy" id="28377"/>
    <lineage>
        <taxon>Eukaryota</taxon>
        <taxon>Metazoa</taxon>
        <taxon>Chordata</taxon>
        <taxon>Craniata</taxon>
        <taxon>Vertebrata</taxon>
        <taxon>Euteleostomi</taxon>
        <taxon>Lepidosauria</taxon>
        <taxon>Squamata</taxon>
        <taxon>Bifurcata</taxon>
        <taxon>Unidentata</taxon>
        <taxon>Episquamata</taxon>
        <taxon>Toxicofera</taxon>
        <taxon>Iguania</taxon>
        <taxon>Dactyloidae</taxon>
        <taxon>Anolis</taxon>
    </lineage>
</organism>
<evidence type="ECO:0000313" key="1">
    <source>
        <dbReference type="Ensembl" id="ENSACAP00000029784.1"/>
    </source>
</evidence>
<keyword evidence="2" id="KW-1185">Reference proteome</keyword>
<evidence type="ECO:0000313" key="2">
    <source>
        <dbReference type="Proteomes" id="UP000001646"/>
    </source>
</evidence>
<protein>
    <submittedName>
        <fullName evidence="1">Uncharacterized protein</fullName>
    </submittedName>
</protein>
<sequence length="84" mass="9687">NTTHFKRGTGPGRLFHLSTLLFFQSSSNPISLLHILIYEETRGVFLENMILDIVIYMLCSTRKMVTAWTPSRTKEDRTLYGFSS</sequence>
<dbReference type="Ensembl" id="ENSACAT00000055004.1">
    <property type="protein sequence ID" value="ENSACAP00000029784.1"/>
    <property type="gene ID" value="ENSACAG00000035611.1"/>
</dbReference>
<reference evidence="1" key="3">
    <citation type="submission" date="2025-09" db="UniProtKB">
        <authorList>
            <consortium name="Ensembl"/>
        </authorList>
    </citation>
    <scope>IDENTIFICATION</scope>
</reference>
<dbReference type="Proteomes" id="UP000001646">
    <property type="component" value="Chromosome 5"/>
</dbReference>
<accession>A0A803T3J4</accession>
<proteinExistence type="predicted"/>